<organism evidence="2 3">
    <name type="scientific">Tulasnella calospora MUT 4182</name>
    <dbReference type="NCBI Taxonomy" id="1051891"/>
    <lineage>
        <taxon>Eukaryota</taxon>
        <taxon>Fungi</taxon>
        <taxon>Dikarya</taxon>
        <taxon>Basidiomycota</taxon>
        <taxon>Agaricomycotina</taxon>
        <taxon>Agaricomycetes</taxon>
        <taxon>Cantharellales</taxon>
        <taxon>Tulasnellaceae</taxon>
        <taxon>Tulasnella</taxon>
    </lineage>
</organism>
<sequence>MWICYVRIRWEICGASHGQPGPQIRKYCFLRVNLPHLVSNPPHFTYLLLPRLATSPYNDLPHRIL</sequence>
<dbReference type="Proteomes" id="UP000054248">
    <property type="component" value="Unassembled WGS sequence"/>
</dbReference>
<name>A0A0C3M0A1_9AGAM</name>
<reference evidence="3" key="2">
    <citation type="submission" date="2015-01" db="EMBL/GenBank/DDBJ databases">
        <title>Evolutionary Origins and Diversification of the Mycorrhizal Mutualists.</title>
        <authorList>
            <consortium name="DOE Joint Genome Institute"/>
            <consortium name="Mycorrhizal Genomics Consortium"/>
            <person name="Kohler A."/>
            <person name="Kuo A."/>
            <person name="Nagy L.G."/>
            <person name="Floudas D."/>
            <person name="Copeland A."/>
            <person name="Barry K.W."/>
            <person name="Cichocki N."/>
            <person name="Veneault-Fourrey C."/>
            <person name="LaButti K."/>
            <person name="Lindquist E.A."/>
            <person name="Lipzen A."/>
            <person name="Lundell T."/>
            <person name="Morin E."/>
            <person name="Murat C."/>
            <person name="Riley R."/>
            <person name="Ohm R."/>
            <person name="Sun H."/>
            <person name="Tunlid A."/>
            <person name="Henrissat B."/>
            <person name="Grigoriev I.V."/>
            <person name="Hibbett D.S."/>
            <person name="Martin F."/>
        </authorList>
    </citation>
    <scope>NUCLEOTIDE SEQUENCE [LARGE SCALE GENOMIC DNA]</scope>
    <source>
        <strain evidence="3">MUT 4182</strain>
    </source>
</reference>
<evidence type="ECO:0000313" key="2">
    <source>
        <dbReference type="EMBL" id="KIO27067.1"/>
    </source>
</evidence>
<keyword evidence="3" id="KW-1185">Reference proteome</keyword>
<proteinExistence type="predicted"/>
<dbReference type="EMBL" id="KN823015">
    <property type="protein sequence ID" value="KIO27067.1"/>
    <property type="molecule type" value="Genomic_DNA"/>
</dbReference>
<accession>A0A0C3M0A1</accession>
<dbReference type="AlphaFoldDB" id="A0A0C3M0A1"/>
<evidence type="ECO:0000313" key="1">
    <source>
        <dbReference type="EMBL" id="KIO16100.1"/>
    </source>
</evidence>
<dbReference type="HOGENOM" id="CLU_2851392_0_0_1"/>
<dbReference type="EMBL" id="KN823678">
    <property type="protein sequence ID" value="KIO16100.1"/>
    <property type="molecule type" value="Genomic_DNA"/>
</dbReference>
<protein>
    <submittedName>
        <fullName evidence="2">Uncharacterized protein</fullName>
    </submittedName>
</protein>
<reference evidence="2" key="3">
    <citation type="submission" date="2015-02" db="EMBL/GenBank/DDBJ databases">
        <title>Evolutionary Origins and Diversification of the Mycorrhizal Mutualists.</title>
        <authorList>
            <consortium name="DOE Joint Genome Institute"/>
            <consortium name="Mycorrhizal Genomics Consortium"/>
            <person name="Kohler A."/>
            <person name="Kuo A."/>
            <person name="Nagy L.G."/>
            <person name="Floudas D."/>
            <person name="Copeland A."/>
            <person name="Barry K.W."/>
            <person name="Cichocki N."/>
            <person name="Veneault-Fourrey C."/>
            <person name="LaButti K."/>
            <person name="Lindquist E.A."/>
            <person name="Lipzen A."/>
            <person name="Lundell T."/>
            <person name="Morin E."/>
            <person name="Murat C."/>
            <person name="Riley R."/>
            <person name="Ohm R."/>
            <person name="Sun H."/>
            <person name="Tunlid A."/>
            <person name="Henrissat B."/>
            <person name="Grigoriev I.V."/>
            <person name="Hibbett D.S."/>
            <person name="Martin F."/>
        </authorList>
    </citation>
    <scope>NUCLEOTIDE SEQUENCE</scope>
    <source>
        <strain evidence="2 3">MUT 4182</strain>
    </source>
</reference>
<gene>
    <name evidence="2" type="ORF">M407DRAFT_243513</name>
    <name evidence="1" type="ORF">M407DRAFT_247075</name>
</gene>
<reference evidence="2 3" key="1">
    <citation type="submission" date="2014-04" db="EMBL/GenBank/DDBJ databases">
        <authorList>
            <consortium name="DOE Joint Genome Institute"/>
            <person name="Kuo A."/>
            <person name="Girlanda M."/>
            <person name="Perotto S."/>
            <person name="Kohler A."/>
            <person name="Nagy L.G."/>
            <person name="Floudas D."/>
            <person name="Copeland A."/>
            <person name="Barry K.W."/>
            <person name="Cichocki N."/>
            <person name="Veneault-Fourrey C."/>
            <person name="LaButti K."/>
            <person name="Lindquist E.A."/>
            <person name="Lipzen A."/>
            <person name="Lundell T."/>
            <person name="Morin E."/>
            <person name="Murat C."/>
            <person name="Sun H."/>
            <person name="Tunlid A."/>
            <person name="Henrissat B."/>
            <person name="Grigoriev I.V."/>
            <person name="Hibbett D.S."/>
            <person name="Martin F."/>
            <person name="Nordberg H.P."/>
            <person name="Cantor M.N."/>
            <person name="Hua S.X."/>
        </authorList>
    </citation>
    <scope>NUCLEOTIDE SEQUENCE [LARGE SCALE GENOMIC DNA]</scope>
    <source>
        <strain evidence="2 3">MUT 4182</strain>
    </source>
</reference>
<evidence type="ECO:0000313" key="3">
    <source>
        <dbReference type="Proteomes" id="UP000054248"/>
    </source>
</evidence>